<accession>A0ABU0NHK0</accession>
<dbReference type="RefSeq" id="WP_307161167.1">
    <property type="nucleotide sequence ID" value="NZ_JAUSWV010000002.1"/>
</dbReference>
<name>A0ABU0NHK0_STRRH</name>
<evidence type="ECO:0000256" key="1">
    <source>
        <dbReference type="SAM" id="MobiDB-lite"/>
    </source>
</evidence>
<keyword evidence="3" id="KW-1185">Reference proteome</keyword>
<evidence type="ECO:0000313" key="2">
    <source>
        <dbReference type="EMBL" id="MDQ0578566.1"/>
    </source>
</evidence>
<sequence>MGTRPSAVATPVERTNRYTSLVALPDGIKAEQVTHTSGTARPPWRAEPRVPLTH</sequence>
<dbReference type="Proteomes" id="UP001230654">
    <property type="component" value="Unassembled WGS sequence"/>
</dbReference>
<feature type="region of interest" description="Disordered" evidence="1">
    <location>
        <begin position="29"/>
        <end position="54"/>
    </location>
</feature>
<protein>
    <submittedName>
        <fullName evidence="2">Uncharacterized protein</fullName>
    </submittedName>
</protein>
<comment type="caution">
    <text evidence="2">The sequence shown here is derived from an EMBL/GenBank/DDBJ whole genome shotgun (WGS) entry which is preliminary data.</text>
</comment>
<dbReference type="EMBL" id="JAUSWV010000002">
    <property type="protein sequence ID" value="MDQ0578566.1"/>
    <property type="molecule type" value="Genomic_DNA"/>
</dbReference>
<proteinExistence type="predicted"/>
<evidence type="ECO:0000313" key="3">
    <source>
        <dbReference type="Proteomes" id="UP001230654"/>
    </source>
</evidence>
<gene>
    <name evidence="2" type="ORF">QF030_000744</name>
</gene>
<organism evidence="2 3">
    <name type="scientific">Streptomyces rishiriensis</name>
    <dbReference type="NCBI Taxonomy" id="68264"/>
    <lineage>
        <taxon>Bacteria</taxon>
        <taxon>Bacillati</taxon>
        <taxon>Actinomycetota</taxon>
        <taxon>Actinomycetes</taxon>
        <taxon>Kitasatosporales</taxon>
        <taxon>Streptomycetaceae</taxon>
        <taxon>Streptomyces</taxon>
    </lineage>
</organism>
<reference evidence="2 3" key="1">
    <citation type="submission" date="2023-07" db="EMBL/GenBank/DDBJ databases">
        <title>Comparative genomics of wheat-associated soil bacteria to identify genetic determinants of phenazine resistance.</title>
        <authorList>
            <person name="Mouncey N."/>
        </authorList>
    </citation>
    <scope>NUCLEOTIDE SEQUENCE [LARGE SCALE GENOMIC DNA]</scope>
    <source>
        <strain evidence="2 3">B2I6</strain>
    </source>
</reference>